<proteinExistence type="predicted"/>
<keyword evidence="2" id="KW-0540">Nuclease</keyword>
<accession>A0A2U2N053</accession>
<evidence type="ECO:0000313" key="3">
    <source>
        <dbReference type="Proteomes" id="UP000245474"/>
    </source>
</evidence>
<keyword evidence="2" id="KW-0269">Exonuclease</keyword>
<dbReference type="EMBL" id="QFFI01000020">
    <property type="protein sequence ID" value="PWG62344.1"/>
    <property type="molecule type" value="Genomic_DNA"/>
</dbReference>
<comment type="caution">
    <text evidence="2">The sequence shown here is derived from an EMBL/GenBank/DDBJ whole genome shotgun (WGS) entry which is preliminary data.</text>
</comment>
<feature type="domain" description="Calcineurin-like phosphoesterase" evidence="1">
    <location>
        <begin position="4"/>
        <end position="197"/>
    </location>
</feature>
<sequence>MPLHLLAVGDLHLGRRPSRLPDELAGRARELGPAGAWERVVAAALEAGVDAVALAGDVVEREHDFFEAYRALRAGVEQLAGTGIRVLAVAGNHDGAVLPRLAREVDGLELLGEGGRWQRVTLERGGEALTLWGWSFPQPRVLQSPLEGAALERGPGPNLGLLHADRDVADSPYAPVTSRALTDAGLDGWLLGHIHQPDALSASQPSGYLGTVTGLDPGEPGPRGPWLVTIASGRVATVDHWPLAPLRWQPINVPCENLTDPAEARATLLRAVRTLDREIASGRGQPVAVGLRVSFTGRTAIGGDALAALFPEDERGGIHDSAGVRYFIETLRVETLPEVPLETLAAREDPAGLLARRLLTLQRPADDAERRALLAEAREALLPVAREARWQPLGRADPDDAAVADWLERAARSALEALLRQQEAA</sequence>
<dbReference type="InterPro" id="IPR029052">
    <property type="entry name" value="Metallo-depent_PP-like"/>
</dbReference>
<dbReference type="InterPro" id="IPR004843">
    <property type="entry name" value="Calcineurin-like_PHP"/>
</dbReference>
<name>A0A2U2N053_9GAMM</name>
<gene>
    <name evidence="2" type="ORF">DEM34_12785</name>
</gene>
<dbReference type="Gene3D" id="3.60.21.10">
    <property type="match status" value="1"/>
</dbReference>
<keyword evidence="3" id="KW-1185">Reference proteome</keyword>
<reference evidence="2 3" key="1">
    <citation type="submission" date="2018-05" db="EMBL/GenBank/DDBJ databases">
        <title>Spiribacter halobius sp. nov., a moderately halophilic bacterium isolated from marine solar saltern.</title>
        <authorList>
            <person name="Zheng W.-S."/>
            <person name="Lu D.-C."/>
            <person name="Du Z.-J."/>
        </authorList>
    </citation>
    <scope>NUCLEOTIDE SEQUENCE [LARGE SCALE GENOMIC DNA]</scope>
    <source>
        <strain evidence="2 3">E85</strain>
    </source>
</reference>
<dbReference type="InterPro" id="IPR050535">
    <property type="entry name" value="DNA_Repair-Maintenance_Comp"/>
</dbReference>
<dbReference type="Proteomes" id="UP000245474">
    <property type="component" value="Unassembled WGS sequence"/>
</dbReference>
<dbReference type="SUPFAM" id="SSF56300">
    <property type="entry name" value="Metallo-dependent phosphatases"/>
    <property type="match status" value="1"/>
</dbReference>
<dbReference type="GO" id="GO:0004527">
    <property type="term" value="F:exonuclease activity"/>
    <property type="evidence" value="ECO:0007669"/>
    <property type="project" value="UniProtKB-KW"/>
</dbReference>
<protein>
    <submittedName>
        <fullName evidence="2">DNA repair exonuclease</fullName>
    </submittedName>
</protein>
<dbReference type="Pfam" id="PF00149">
    <property type="entry name" value="Metallophos"/>
    <property type="match status" value="1"/>
</dbReference>
<keyword evidence="2" id="KW-0378">Hydrolase</keyword>
<evidence type="ECO:0000259" key="1">
    <source>
        <dbReference type="Pfam" id="PF00149"/>
    </source>
</evidence>
<dbReference type="OrthoDB" id="9773856at2"/>
<dbReference type="AlphaFoldDB" id="A0A2U2N053"/>
<evidence type="ECO:0000313" key="2">
    <source>
        <dbReference type="EMBL" id="PWG62344.1"/>
    </source>
</evidence>
<dbReference type="RefSeq" id="WP_109679210.1">
    <property type="nucleotide sequence ID" value="NZ_CP086615.1"/>
</dbReference>
<organism evidence="2 3">
    <name type="scientific">Sediminicurvatus halobius</name>
    <dbReference type="NCBI Taxonomy" id="2182432"/>
    <lineage>
        <taxon>Bacteria</taxon>
        <taxon>Pseudomonadati</taxon>
        <taxon>Pseudomonadota</taxon>
        <taxon>Gammaproteobacteria</taxon>
        <taxon>Chromatiales</taxon>
        <taxon>Ectothiorhodospiraceae</taxon>
        <taxon>Sediminicurvatus</taxon>
    </lineage>
</organism>
<dbReference type="PANTHER" id="PTHR30337">
    <property type="entry name" value="COMPONENT OF ATP-DEPENDENT DSDNA EXONUCLEASE"/>
    <property type="match status" value="1"/>
</dbReference>